<keyword evidence="3" id="KW-1185">Reference proteome</keyword>
<dbReference type="Proteomes" id="UP000683925">
    <property type="component" value="Unassembled WGS sequence"/>
</dbReference>
<evidence type="ECO:0000256" key="1">
    <source>
        <dbReference type="SAM" id="SignalP"/>
    </source>
</evidence>
<dbReference type="AlphaFoldDB" id="A0A8S1T8U0"/>
<evidence type="ECO:0000313" key="3">
    <source>
        <dbReference type="Proteomes" id="UP000683925"/>
    </source>
</evidence>
<evidence type="ECO:0000313" key="2">
    <source>
        <dbReference type="EMBL" id="CAD8150331.1"/>
    </source>
</evidence>
<feature type="signal peptide" evidence="1">
    <location>
        <begin position="1"/>
        <end position="20"/>
    </location>
</feature>
<accession>A0A8S1T8U0</accession>
<keyword evidence="1" id="KW-0732">Signal</keyword>
<dbReference type="EMBL" id="CAJJDP010000023">
    <property type="protein sequence ID" value="CAD8150331.1"/>
    <property type="molecule type" value="Genomic_DNA"/>
</dbReference>
<organism evidence="2 3">
    <name type="scientific">Paramecium octaurelia</name>
    <dbReference type="NCBI Taxonomy" id="43137"/>
    <lineage>
        <taxon>Eukaryota</taxon>
        <taxon>Sar</taxon>
        <taxon>Alveolata</taxon>
        <taxon>Ciliophora</taxon>
        <taxon>Intramacronucleata</taxon>
        <taxon>Oligohymenophorea</taxon>
        <taxon>Peniculida</taxon>
        <taxon>Parameciidae</taxon>
        <taxon>Paramecium</taxon>
    </lineage>
</organism>
<sequence>MISSSVALVQLYLILQAIDSLKSYGSQETIEIYCLRNLRSQSQIDMPSKVISPELTSYSLKSSQNIVDLPQPEHPTKPTLWPASILILKFFKTIKFGLYGQEKITFLNSILPRMFLLILGCCSLYSLQYSSSVSNRLKQQAIEFLVLLLSD</sequence>
<feature type="chain" id="PRO_5035713749" evidence="1">
    <location>
        <begin position="21"/>
        <end position="151"/>
    </location>
</feature>
<comment type="caution">
    <text evidence="2">The sequence shown here is derived from an EMBL/GenBank/DDBJ whole genome shotgun (WGS) entry which is preliminary data.</text>
</comment>
<proteinExistence type="predicted"/>
<name>A0A8S1T8U0_PAROT</name>
<protein>
    <submittedName>
        <fullName evidence="2">Uncharacterized protein</fullName>
    </submittedName>
</protein>
<gene>
    <name evidence="2" type="ORF">POCTA_138.1.T0230279</name>
</gene>
<reference evidence="2" key="1">
    <citation type="submission" date="2021-01" db="EMBL/GenBank/DDBJ databases">
        <authorList>
            <consortium name="Genoscope - CEA"/>
            <person name="William W."/>
        </authorList>
    </citation>
    <scope>NUCLEOTIDE SEQUENCE</scope>
</reference>